<evidence type="ECO:0000256" key="2">
    <source>
        <dbReference type="ARBA" id="ARBA00022908"/>
    </source>
</evidence>
<protein>
    <submittedName>
        <fullName evidence="6">Integrase</fullName>
    </submittedName>
</protein>
<organism evidence="6 7">
    <name type="scientific">Sphingomonas glacialis</name>
    <dbReference type="NCBI Taxonomy" id="658225"/>
    <lineage>
        <taxon>Bacteria</taxon>
        <taxon>Pseudomonadati</taxon>
        <taxon>Pseudomonadota</taxon>
        <taxon>Alphaproteobacteria</taxon>
        <taxon>Sphingomonadales</taxon>
        <taxon>Sphingomonadaceae</taxon>
        <taxon>Sphingomonas</taxon>
    </lineage>
</organism>
<evidence type="ECO:0000256" key="1">
    <source>
        <dbReference type="ARBA" id="ARBA00008857"/>
    </source>
</evidence>
<dbReference type="InterPro" id="IPR050808">
    <property type="entry name" value="Phage_Integrase"/>
</dbReference>
<dbReference type="InterPro" id="IPR013762">
    <property type="entry name" value="Integrase-like_cat_sf"/>
</dbReference>
<dbReference type="Proteomes" id="UP000652430">
    <property type="component" value="Unassembled WGS sequence"/>
</dbReference>
<dbReference type="InterPro" id="IPR025166">
    <property type="entry name" value="Integrase_DNA_bind_dom"/>
</dbReference>
<evidence type="ECO:0000313" key="6">
    <source>
        <dbReference type="EMBL" id="GHH09192.1"/>
    </source>
</evidence>
<evidence type="ECO:0000313" key="7">
    <source>
        <dbReference type="Proteomes" id="UP000652430"/>
    </source>
</evidence>
<dbReference type="SUPFAM" id="SSF56349">
    <property type="entry name" value="DNA breaking-rejoining enzymes"/>
    <property type="match status" value="1"/>
</dbReference>
<dbReference type="RefSeq" id="WP_189674991.1">
    <property type="nucleotide sequence ID" value="NZ_BNAQ01000001.1"/>
</dbReference>
<sequence length="430" mass="46760">MSLTAVQIRNAKPAKKPYKMADGNGLFLYVTPTGARSWRLKYRFGGREKLMTFGLYPDVGLADARSKRQDALDALKAGIDPAAQRVAAKAVARKATDDTFEAVARAWHDAERPRWSPGQAALILRALERDAFPTLGPIDVADVTGMDLITMLRKIEARGSIETAKRVRGYCLGAFGRAKAEGKIAFNPASDIGDALRPTIKGAKQPAITDVADLITLQQTIDRSTCGPAVKLASRLLALTVVRIGVLRAAPWGEFTGIDWSDPDAPAPSAMWRVPASRMKLEVADKGDTAYDHDVPLPPQAVAVLRALRPLTGKGALLFPSQRSVAVPMSDAALSTAYKRRGFKGRHVPHGWRAAFSTVMNERAVELEREGDRLIVDLMLAHAPRGMSASEFAYNRARYSARRRELATAWADLITEGLVPPYDLVGGQAR</sequence>
<dbReference type="Pfam" id="PF22022">
    <property type="entry name" value="Phage_int_M"/>
    <property type="match status" value="1"/>
</dbReference>
<evidence type="ECO:0000256" key="3">
    <source>
        <dbReference type="ARBA" id="ARBA00023125"/>
    </source>
</evidence>
<dbReference type="CDD" id="cd00801">
    <property type="entry name" value="INT_P4_C"/>
    <property type="match status" value="1"/>
</dbReference>
<dbReference type="InterPro" id="IPR053876">
    <property type="entry name" value="Phage_int_M"/>
</dbReference>
<proteinExistence type="inferred from homology"/>
<dbReference type="Pfam" id="PF13356">
    <property type="entry name" value="Arm-DNA-bind_3"/>
    <property type="match status" value="1"/>
</dbReference>
<comment type="caution">
    <text evidence="6">The sequence shown here is derived from an EMBL/GenBank/DDBJ whole genome shotgun (WGS) entry which is preliminary data.</text>
</comment>
<keyword evidence="7" id="KW-1185">Reference proteome</keyword>
<reference evidence="7" key="1">
    <citation type="journal article" date="2019" name="Int. J. Syst. Evol. Microbiol.">
        <title>The Global Catalogue of Microorganisms (GCM) 10K type strain sequencing project: providing services to taxonomists for standard genome sequencing and annotation.</title>
        <authorList>
            <consortium name="The Broad Institute Genomics Platform"/>
            <consortium name="The Broad Institute Genome Sequencing Center for Infectious Disease"/>
            <person name="Wu L."/>
            <person name="Ma J."/>
        </authorList>
    </citation>
    <scope>NUCLEOTIDE SEQUENCE [LARGE SCALE GENOMIC DNA]</scope>
    <source>
        <strain evidence="7">CGMCC 1.8957</strain>
    </source>
</reference>
<keyword evidence="4" id="KW-0233">DNA recombination</keyword>
<keyword evidence="3" id="KW-0238">DNA-binding</keyword>
<dbReference type="InterPro" id="IPR011010">
    <property type="entry name" value="DNA_brk_join_enz"/>
</dbReference>
<dbReference type="Gene3D" id="1.10.443.10">
    <property type="entry name" value="Intergrase catalytic core"/>
    <property type="match status" value="1"/>
</dbReference>
<dbReference type="InterPro" id="IPR038488">
    <property type="entry name" value="Integrase_DNA-bd_sf"/>
</dbReference>
<evidence type="ECO:0000259" key="5">
    <source>
        <dbReference type="PROSITE" id="PS51898"/>
    </source>
</evidence>
<evidence type="ECO:0000256" key="4">
    <source>
        <dbReference type="ARBA" id="ARBA00023172"/>
    </source>
</evidence>
<dbReference type="Gene3D" id="3.30.160.390">
    <property type="entry name" value="Integrase, DNA-binding domain"/>
    <property type="match status" value="1"/>
</dbReference>
<dbReference type="EMBL" id="BNAQ01000001">
    <property type="protein sequence ID" value="GHH09192.1"/>
    <property type="molecule type" value="Genomic_DNA"/>
</dbReference>
<name>A0ABQ3LA78_9SPHN</name>
<keyword evidence="2" id="KW-0229">DNA integration</keyword>
<feature type="domain" description="Tyr recombinase" evidence="5">
    <location>
        <begin position="204"/>
        <end position="408"/>
    </location>
</feature>
<dbReference type="PROSITE" id="PS51898">
    <property type="entry name" value="TYR_RECOMBINASE"/>
    <property type="match status" value="1"/>
</dbReference>
<dbReference type="PANTHER" id="PTHR30629:SF2">
    <property type="entry name" value="PROPHAGE INTEGRASE INTS-RELATED"/>
    <property type="match status" value="1"/>
</dbReference>
<dbReference type="PANTHER" id="PTHR30629">
    <property type="entry name" value="PROPHAGE INTEGRASE"/>
    <property type="match status" value="1"/>
</dbReference>
<comment type="similarity">
    <text evidence="1">Belongs to the 'phage' integrase family.</text>
</comment>
<dbReference type="InterPro" id="IPR010998">
    <property type="entry name" value="Integrase_recombinase_N"/>
</dbReference>
<gene>
    <name evidence="6" type="ORF">GCM10008023_05520</name>
</gene>
<dbReference type="Gene3D" id="1.10.150.130">
    <property type="match status" value="1"/>
</dbReference>
<dbReference type="InterPro" id="IPR002104">
    <property type="entry name" value="Integrase_catalytic"/>
</dbReference>
<accession>A0ABQ3LA78</accession>